<dbReference type="PIRSF" id="PIRSF006593">
    <property type="entry name" value="UCP006593"/>
    <property type="match status" value="1"/>
</dbReference>
<dbReference type="InterPro" id="IPR002791">
    <property type="entry name" value="ARMT1-like_metal-bd"/>
</dbReference>
<reference evidence="2 3" key="1">
    <citation type="submission" date="2019-11" db="EMBL/GenBank/DDBJ databases">
        <title>Comparative genomics of hydrocarbon-degrading Desulfosarcina strains.</title>
        <authorList>
            <person name="Watanabe M."/>
            <person name="Kojima H."/>
            <person name="Fukui M."/>
        </authorList>
    </citation>
    <scope>NUCLEOTIDE SEQUENCE [LARGE SCALE GENOMIC DNA]</scope>
    <source>
        <strain evidence="2 3">PP31</strain>
    </source>
</reference>
<evidence type="ECO:0000313" key="3">
    <source>
        <dbReference type="Proteomes" id="UP000427769"/>
    </source>
</evidence>
<evidence type="ECO:0000313" key="2">
    <source>
        <dbReference type="EMBL" id="BBO75747.1"/>
    </source>
</evidence>
<feature type="domain" description="Damage-control phosphatase ARMT1-like metal-binding" evidence="1">
    <location>
        <begin position="4"/>
        <end position="274"/>
    </location>
</feature>
<name>A0A5K7ZI63_9BACT</name>
<dbReference type="InterPro" id="IPR014444">
    <property type="entry name" value="PH1575-like"/>
</dbReference>
<protein>
    <recommendedName>
        <fullName evidence="1">Damage-control phosphatase ARMT1-like metal-binding domain-containing protein</fullName>
    </recommendedName>
</protein>
<dbReference type="Gene3D" id="3.40.50.10880">
    <property type="entry name" value="Uncharacterised protein PF01937, DUF89, domain 3"/>
    <property type="match status" value="1"/>
</dbReference>
<dbReference type="Proteomes" id="UP000427769">
    <property type="component" value="Chromosome"/>
</dbReference>
<sequence>MKVYYDCYPCFLRQSLEAARHAGAADPQVKAVLQSVLQTIMGLDERATPPEIAGVIHRTVRETLKIEDPYEKEKEKSTQEALAIYPDLMKLAGDGSDIGTLLRIAIAGNIIDAGVGGRYEDLWKTVERVLAQPFAIDDRETLIREMGWHERILYLADNAGETVFDRVFIEKIDNAVTYAVKGHPVLNDATVKDALAAGLDRCAAIIDNGSDAPGTVLDSCSQEFRKIFESSDLILAKGQANYESLSQAGEKVFCLLQVKCPVIAKDIGAPVGSIVVRQSLSHG</sequence>
<dbReference type="EMBL" id="AP021875">
    <property type="protein sequence ID" value="BBO75747.1"/>
    <property type="molecule type" value="Genomic_DNA"/>
</dbReference>
<dbReference type="Gene3D" id="1.10.285.20">
    <property type="entry name" value="Uncharacterised protein PF01937, DUF89, domain 2"/>
    <property type="match status" value="1"/>
</dbReference>
<dbReference type="AlphaFoldDB" id="A0A5K7ZI63"/>
<evidence type="ECO:0000259" key="1">
    <source>
        <dbReference type="Pfam" id="PF01937"/>
    </source>
</evidence>
<dbReference type="SUPFAM" id="SSF111321">
    <property type="entry name" value="AF1104-like"/>
    <property type="match status" value="1"/>
</dbReference>
<keyword evidence="3" id="KW-1185">Reference proteome</keyword>
<proteinExistence type="predicted"/>
<dbReference type="InterPro" id="IPR036075">
    <property type="entry name" value="ARMT-1-like_metal-bd_sf"/>
</dbReference>
<organism evidence="2 3">
    <name type="scientific">Desulfosarcina widdelii</name>
    <dbReference type="NCBI Taxonomy" id="947919"/>
    <lineage>
        <taxon>Bacteria</taxon>
        <taxon>Pseudomonadati</taxon>
        <taxon>Thermodesulfobacteriota</taxon>
        <taxon>Desulfobacteria</taxon>
        <taxon>Desulfobacterales</taxon>
        <taxon>Desulfosarcinaceae</taxon>
        <taxon>Desulfosarcina</taxon>
    </lineage>
</organism>
<dbReference type="Pfam" id="PF01937">
    <property type="entry name" value="ARMT1-like_dom"/>
    <property type="match status" value="1"/>
</dbReference>
<dbReference type="KEGG" id="dwd:DSCW_31640"/>
<dbReference type="RefSeq" id="WP_155304643.1">
    <property type="nucleotide sequence ID" value="NZ_AP021875.1"/>
</dbReference>
<gene>
    <name evidence="2" type="ORF">DSCW_31640</name>
</gene>
<accession>A0A5K7ZI63</accession>
<dbReference type="OrthoDB" id="9796465at2"/>